<dbReference type="Proteomes" id="UP000292447">
    <property type="component" value="Chromosome II"/>
</dbReference>
<dbReference type="GO" id="GO:0000978">
    <property type="term" value="F:RNA polymerase II cis-regulatory region sequence-specific DNA binding"/>
    <property type="evidence" value="ECO:0007669"/>
    <property type="project" value="TreeGrafter"/>
</dbReference>
<evidence type="ECO:0000259" key="6">
    <source>
        <dbReference type="PROSITE" id="PS50157"/>
    </source>
</evidence>
<dbReference type="InterPro" id="IPR013087">
    <property type="entry name" value="Znf_C2H2_type"/>
</dbReference>
<keyword evidence="2 4" id="KW-0863">Zinc-finger</keyword>
<keyword evidence="3" id="KW-0862">Zinc</keyword>
<dbReference type="PROSITE" id="PS50157">
    <property type="entry name" value="ZINC_FINGER_C2H2_2"/>
    <property type="match status" value="2"/>
</dbReference>
<feature type="region of interest" description="Disordered" evidence="5">
    <location>
        <begin position="40"/>
        <end position="70"/>
    </location>
</feature>
<evidence type="ECO:0000256" key="4">
    <source>
        <dbReference type="PROSITE-ProRule" id="PRU00042"/>
    </source>
</evidence>
<evidence type="ECO:0000256" key="5">
    <source>
        <dbReference type="SAM" id="MobiDB-lite"/>
    </source>
</evidence>
<dbReference type="Gene3D" id="3.30.160.60">
    <property type="entry name" value="Classic Zinc Finger"/>
    <property type="match status" value="1"/>
</dbReference>
<dbReference type="SMART" id="SM00355">
    <property type="entry name" value="ZnF_C2H2"/>
    <property type="match status" value="2"/>
</dbReference>
<evidence type="ECO:0000313" key="7">
    <source>
        <dbReference type="EMBL" id="QBM87815.1"/>
    </source>
</evidence>
<dbReference type="InterPro" id="IPR036236">
    <property type="entry name" value="Znf_C2H2_sf"/>
</dbReference>
<accession>A0A4P6XMK6</accession>
<dbReference type="PROSITE" id="PS00028">
    <property type="entry name" value="ZINC_FINGER_C2H2_1"/>
    <property type="match status" value="1"/>
</dbReference>
<dbReference type="GO" id="GO:0000981">
    <property type="term" value="F:DNA-binding transcription factor activity, RNA polymerase II-specific"/>
    <property type="evidence" value="ECO:0007669"/>
    <property type="project" value="TreeGrafter"/>
</dbReference>
<organism evidence="7 8">
    <name type="scientific">Metschnikowia aff. pulcherrima</name>
    <dbReference type="NCBI Taxonomy" id="2163413"/>
    <lineage>
        <taxon>Eukaryota</taxon>
        <taxon>Fungi</taxon>
        <taxon>Dikarya</taxon>
        <taxon>Ascomycota</taxon>
        <taxon>Saccharomycotina</taxon>
        <taxon>Pichiomycetes</taxon>
        <taxon>Metschnikowiaceae</taxon>
        <taxon>Metschnikowia</taxon>
    </lineage>
</organism>
<reference evidence="8" key="1">
    <citation type="submission" date="2019-03" db="EMBL/GenBank/DDBJ databases">
        <title>Snf2 controls pulcherriminic acid biosynthesis and connects pigmentation and antifungal activity of the yeast Metschnikowia pulcherrima.</title>
        <authorList>
            <person name="Gore-Lloyd D."/>
            <person name="Sumann I."/>
            <person name="Brachmann A.O."/>
            <person name="Schneeberger K."/>
            <person name="Ortiz-Merino R.A."/>
            <person name="Moreno-Beltran M."/>
            <person name="Schlaefli M."/>
            <person name="Kirner P."/>
            <person name="Santos Kron A."/>
            <person name="Wolfe K.H."/>
            <person name="Piel J."/>
            <person name="Ahrens C.H."/>
            <person name="Henk D."/>
            <person name="Freimoser F.M."/>
        </authorList>
    </citation>
    <scope>NUCLEOTIDE SEQUENCE [LARGE SCALE GENOMIC DNA]</scope>
    <source>
        <strain evidence="8">APC 1.2</strain>
    </source>
</reference>
<dbReference type="Pfam" id="PF00096">
    <property type="entry name" value="zf-C2H2"/>
    <property type="match status" value="2"/>
</dbReference>
<evidence type="ECO:0000256" key="3">
    <source>
        <dbReference type="ARBA" id="ARBA00022833"/>
    </source>
</evidence>
<feature type="compositionally biased region" description="Polar residues" evidence="5">
    <location>
        <begin position="58"/>
        <end position="68"/>
    </location>
</feature>
<evidence type="ECO:0000256" key="2">
    <source>
        <dbReference type="ARBA" id="ARBA00022771"/>
    </source>
</evidence>
<keyword evidence="8" id="KW-1185">Reference proteome</keyword>
<dbReference type="PANTHER" id="PTHR23235">
    <property type="entry name" value="KRUEPPEL-LIKE TRANSCRIPTION FACTOR"/>
    <property type="match status" value="1"/>
</dbReference>
<evidence type="ECO:0000256" key="1">
    <source>
        <dbReference type="ARBA" id="ARBA00022723"/>
    </source>
</evidence>
<dbReference type="STRING" id="2163413.A0A4P6XMK6"/>
<dbReference type="AlphaFoldDB" id="A0A4P6XMK6"/>
<dbReference type="GO" id="GO:0008270">
    <property type="term" value="F:zinc ion binding"/>
    <property type="evidence" value="ECO:0007669"/>
    <property type="project" value="UniProtKB-KW"/>
</dbReference>
<name>A0A4P6XMK6_9ASCO</name>
<dbReference type="SUPFAM" id="SSF57667">
    <property type="entry name" value="beta-beta-alpha zinc fingers"/>
    <property type="match status" value="1"/>
</dbReference>
<proteinExistence type="predicted"/>
<feature type="domain" description="C2H2-type" evidence="6">
    <location>
        <begin position="192"/>
        <end position="214"/>
    </location>
</feature>
<evidence type="ECO:0000313" key="8">
    <source>
        <dbReference type="Proteomes" id="UP000292447"/>
    </source>
</evidence>
<dbReference type="PANTHER" id="PTHR23235:SF120">
    <property type="entry name" value="KRUPPEL-LIKE FACTOR 15"/>
    <property type="match status" value="1"/>
</dbReference>
<keyword evidence="1" id="KW-0479">Metal-binding</keyword>
<dbReference type="EMBL" id="CP034457">
    <property type="protein sequence ID" value="QBM87815.1"/>
    <property type="molecule type" value="Genomic_DNA"/>
</dbReference>
<feature type="domain" description="C2H2-type" evidence="6">
    <location>
        <begin position="220"/>
        <end position="247"/>
    </location>
</feature>
<protein>
    <recommendedName>
        <fullName evidence="6">C2H2-type domain-containing protein</fullName>
    </recommendedName>
</protein>
<sequence>MSFSVFGGDSPPGNISTPNGFNYMQRHSPVVIEQNVSYTRGVLNPSGTPRTEDPPPRSQTSLNENGSQTDEDARFLRLAHEALVATSTESNLIVDPTIQDLLARLQYVLSPHGNPIKHSESIQSNENGQLMIQNFYKGFPNLSNNIFMSEADTNPASRKSEGWNFLLDKSAASPSPETSDHASSLEKSNRKFPCLNCTMLFRRSSDLKRHAKQHLSVPANICKECGKGFARRDALKRHIGTMTCKRNAEKKLYHTNLEYLKKK</sequence>
<gene>
    <name evidence="7" type="ORF">METSCH_B10270</name>
</gene>
<feature type="region of interest" description="Disordered" evidence="5">
    <location>
        <begin position="1"/>
        <end position="21"/>
    </location>
</feature>